<keyword evidence="2" id="KW-1185">Reference proteome</keyword>
<dbReference type="RefSeq" id="WP_247956611.1">
    <property type="nucleotide sequence ID" value="NZ_CP078077.1"/>
</dbReference>
<evidence type="ECO:0000313" key="2">
    <source>
        <dbReference type="Proteomes" id="UP000831963"/>
    </source>
</evidence>
<reference evidence="1 2" key="1">
    <citation type="submission" date="2021-06" db="EMBL/GenBank/DDBJ databases">
        <title>Genome-based taxonomic framework of Microbacterium strains isolated from marine environment, the description of four new species and reclassification of four preexisting species.</title>
        <authorList>
            <person name="Lee S.D."/>
            <person name="Kim S.-M."/>
            <person name="Byeon Y.-S."/>
            <person name="Yang H.L."/>
            <person name="Kim I.S."/>
        </authorList>
    </citation>
    <scope>NUCLEOTIDE SEQUENCE [LARGE SCALE GENOMIC DNA]</scope>
    <source>
        <strain evidence="1 2">SSW1-36</strain>
    </source>
</reference>
<evidence type="ECO:0008006" key="3">
    <source>
        <dbReference type="Google" id="ProtNLM"/>
    </source>
</evidence>
<accession>A0ABY4INL1</accession>
<name>A0ABY4INL1_9MICO</name>
<protein>
    <recommendedName>
        <fullName evidence="3">DUF4145 domain-containing protein</fullName>
    </recommendedName>
</protein>
<gene>
    <name evidence="1" type="ORF">KV396_01465</name>
</gene>
<evidence type="ECO:0000313" key="1">
    <source>
        <dbReference type="EMBL" id="UPL13220.1"/>
    </source>
</evidence>
<sequence>MTDGAIDPLHGLLPPGGTYFGRPERVDTSEWPARHALSFHVGDVLLAAADLDANLTTLIAVLVNRDHPNRELAKGRFVSDKIQILESVYPQGWRDTNALTRSLKRVTQDRNSLAHAFWEPDLEALKETDPSAMEDEPQELKLRLHREKSKKSTPVDFNALYQTRVDVGLLNMVCLDITNRWLFGELDDVSIPEYVQSLGENPLYIGWPKSAEWAADVNRVFSS</sequence>
<organism evidence="1 2">
    <name type="scientific">Microbacterium galbinum</name>
    <dbReference type="NCBI Taxonomy" id="2851646"/>
    <lineage>
        <taxon>Bacteria</taxon>
        <taxon>Bacillati</taxon>
        <taxon>Actinomycetota</taxon>
        <taxon>Actinomycetes</taxon>
        <taxon>Micrococcales</taxon>
        <taxon>Microbacteriaceae</taxon>
        <taxon>Microbacterium</taxon>
    </lineage>
</organism>
<dbReference type="EMBL" id="CP078077">
    <property type="protein sequence ID" value="UPL13220.1"/>
    <property type="molecule type" value="Genomic_DNA"/>
</dbReference>
<proteinExistence type="predicted"/>
<dbReference type="Proteomes" id="UP000831963">
    <property type="component" value="Chromosome"/>
</dbReference>